<dbReference type="Pfam" id="PF00081">
    <property type="entry name" value="Sod_Fe_N"/>
    <property type="match status" value="1"/>
</dbReference>
<evidence type="ECO:0000256" key="5">
    <source>
        <dbReference type="PIRSR" id="PIRSR000349-1"/>
    </source>
</evidence>
<keyword evidence="3 5" id="KW-0479">Metal-binding</keyword>
<gene>
    <name evidence="9" type="ORF">SCL_1771</name>
</gene>
<feature type="domain" description="Manganese/iron superoxide dismutase C-terminal" evidence="8">
    <location>
        <begin position="109"/>
        <end position="210"/>
    </location>
</feature>
<dbReference type="AlphaFoldDB" id="A0A1B4XH23"/>
<evidence type="ECO:0000313" key="9">
    <source>
        <dbReference type="EMBL" id="BAV34069.1"/>
    </source>
</evidence>
<dbReference type="GO" id="GO:0046872">
    <property type="term" value="F:metal ion binding"/>
    <property type="evidence" value="ECO:0007669"/>
    <property type="project" value="UniProtKB-KW"/>
</dbReference>
<feature type="domain" description="Manganese/iron superoxide dismutase N-terminal" evidence="7">
    <location>
        <begin position="13"/>
        <end position="100"/>
    </location>
</feature>
<dbReference type="PANTHER" id="PTHR43595:SF2">
    <property type="entry name" value="SMALL RIBOSOMAL SUBUNIT PROTEIN MS42"/>
    <property type="match status" value="1"/>
</dbReference>
<feature type="binding site" evidence="5">
    <location>
        <position position="93"/>
    </location>
    <ligand>
        <name>Mn(2+)</name>
        <dbReference type="ChEBI" id="CHEBI:29035"/>
    </ligand>
</feature>
<feature type="binding site" evidence="5">
    <location>
        <position position="37"/>
    </location>
    <ligand>
        <name>Mn(2+)</name>
        <dbReference type="ChEBI" id="CHEBI:29035"/>
    </ligand>
</feature>
<accession>A0A1B4XH23</accession>
<feature type="binding site" evidence="5">
    <location>
        <position position="178"/>
    </location>
    <ligand>
        <name>Mn(2+)</name>
        <dbReference type="ChEBI" id="CHEBI:29035"/>
    </ligand>
</feature>
<dbReference type="PRINTS" id="PR01703">
    <property type="entry name" value="MNSODISMTASE"/>
</dbReference>
<evidence type="ECO:0000313" key="10">
    <source>
        <dbReference type="Proteomes" id="UP000243180"/>
    </source>
</evidence>
<name>A0A1B4XH23_9GAMM</name>
<dbReference type="Proteomes" id="UP000243180">
    <property type="component" value="Chromosome"/>
</dbReference>
<dbReference type="InterPro" id="IPR001189">
    <property type="entry name" value="Mn/Fe_SOD"/>
</dbReference>
<comment type="similarity">
    <text evidence="1 6">Belongs to the iron/manganese superoxide dismutase family.</text>
</comment>
<dbReference type="PROSITE" id="PS00088">
    <property type="entry name" value="SOD_MN"/>
    <property type="match status" value="1"/>
</dbReference>
<proteinExistence type="inferred from homology"/>
<evidence type="ECO:0000256" key="4">
    <source>
        <dbReference type="ARBA" id="ARBA00023002"/>
    </source>
</evidence>
<dbReference type="RefSeq" id="WP_096360860.1">
    <property type="nucleotide sequence ID" value="NZ_AP014879.1"/>
</dbReference>
<dbReference type="InParanoid" id="A0A1B4XH23"/>
<dbReference type="Gene3D" id="1.10.287.990">
    <property type="entry name" value="Fe,Mn superoxide dismutase (SOD) domain"/>
    <property type="match status" value="1"/>
</dbReference>
<dbReference type="KEGG" id="slim:SCL_1771"/>
<dbReference type="OrthoDB" id="9803125at2"/>
<keyword evidence="10" id="KW-1185">Reference proteome</keyword>
<dbReference type="EC" id="1.15.1.1" evidence="2 6"/>
<dbReference type="PANTHER" id="PTHR43595">
    <property type="entry name" value="37S RIBOSOMAL PROTEIN S26, MITOCHONDRIAL"/>
    <property type="match status" value="1"/>
</dbReference>
<dbReference type="Pfam" id="PF02777">
    <property type="entry name" value="Sod_Fe_C"/>
    <property type="match status" value="1"/>
</dbReference>
<evidence type="ECO:0000259" key="8">
    <source>
        <dbReference type="Pfam" id="PF02777"/>
    </source>
</evidence>
<sequence>MNIETNKSLTYPFALAPLPFAYDALEPYIDAATMRIHHDKHHQTYITRLNAALETYPEWHGLSIEKLLLERHSELPIAIRQTVHDQGGGHLHHQLFWEILKPGATGDRPTRALAQAIDRSFGSFDAFKARFVDTGARHFASGWVFLLVNPADGKLEILSCHDHDSAVLENKTALLLNDLWEHAYYLKYQSGRVDYLKVFWNVVNWEHVGHRLESALAGKVQPGPSTKKFSHSVR</sequence>
<evidence type="ECO:0000256" key="1">
    <source>
        <dbReference type="ARBA" id="ARBA00008714"/>
    </source>
</evidence>
<reference evidence="9 10" key="1">
    <citation type="submission" date="2015-05" db="EMBL/GenBank/DDBJ databases">
        <title>Complete genome sequence of a sulfur-oxidizing gammaproteobacterium strain HA5.</title>
        <authorList>
            <person name="Miura A."/>
            <person name="Kojima H."/>
            <person name="Fukui M."/>
        </authorList>
    </citation>
    <scope>NUCLEOTIDE SEQUENCE [LARGE SCALE GENOMIC DNA]</scope>
    <source>
        <strain evidence="9 10">HA5</strain>
    </source>
</reference>
<protein>
    <recommendedName>
        <fullName evidence="2 6">Superoxide dismutase</fullName>
        <ecNumber evidence="2 6">1.15.1.1</ecNumber>
    </recommendedName>
</protein>
<dbReference type="SUPFAM" id="SSF54719">
    <property type="entry name" value="Fe,Mn superoxide dismutase (SOD), C-terminal domain"/>
    <property type="match status" value="1"/>
</dbReference>
<dbReference type="SUPFAM" id="SSF46609">
    <property type="entry name" value="Fe,Mn superoxide dismutase (SOD), N-terminal domain"/>
    <property type="match status" value="1"/>
</dbReference>
<dbReference type="FunCoup" id="A0A1B4XH23">
    <property type="interactions" value="391"/>
</dbReference>
<dbReference type="GO" id="GO:0004784">
    <property type="term" value="F:superoxide dismutase activity"/>
    <property type="evidence" value="ECO:0007669"/>
    <property type="project" value="UniProtKB-EC"/>
</dbReference>
<dbReference type="InterPro" id="IPR036314">
    <property type="entry name" value="SOD_C_sf"/>
</dbReference>
<dbReference type="EMBL" id="AP014879">
    <property type="protein sequence ID" value="BAV34069.1"/>
    <property type="molecule type" value="Genomic_DNA"/>
</dbReference>
<dbReference type="InterPro" id="IPR036324">
    <property type="entry name" value="Mn/Fe_SOD_N_sf"/>
</dbReference>
<dbReference type="GO" id="GO:0005737">
    <property type="term" value="C:cytoplasm"/>
    <property type="evidence" value="ECO:0007669"/>
    <property type="project" value="TreeGrafter"/>
</dbReference>
<dbReference type="PIRSF" id="PIRSF000349">
    <property type="entry name" value="SODismutase"/>
    <property type="match status" value="1"/>
</dbReference>
<comment type="catalytic activity">
    <reaction evidence="6">
        <text>2 superoxide + 2 H(+) = H2O2 + O2</text>
        <dbReference type="Rhea" id="RHEA:20696"/>
        <dbReference type="ChEBI" id="CHEBI:15378"/>
        <dbReference type="ChEBI" id="CHEBI:15379"/>
        <dbReference type="ChEBI" id="CHEBI:16240"/>
        <dbReference type="ChEBI" id="CHEBI:18421"/>
        <dbReference type="EC" id="1.15.1.1"/>
    </reaction>
</comment>
<comment type="function">
    <text evidence="6">Destroys radicals which are normally produced within the cells and which are toxic to biological systems.</text>
</comment>
<dbReference type="InterPro" id="IPR019833">
    <property type="entry name" value="Mn/Fe_SOD_BS"/>
</dbReference>
<dbReference type="InterPro" id="IPR019831">
    <property type="entry name" value="Mn/Fe_SOD_N"/>
</dbReference>
<evidence type="ECO:0000256" key="3">
    <source>
        <dbReference type="ARBA" id="ARBA00022723"/>
    </source>
</evidence>
<dbReference type="FunFam" id="3.55.40.20:FF:000004">
    <property type="entry name" value="Superoxide dismutase [Fe]"/>
    <property type="match status" value="1"/>
</dbReference>
<feature type="binding site" evidence="5">
    <location>
        <position position="182"/>
    </location>
    <ligand>
        <name>Mn(2+)</name>
        <dbReference type="ChEBI" id="CHEBI:29035"/>
    </ligand>
</feature>
<dbReference type="Gene3D" id="3.55.40.20">
    <property type="entry name" value="Iron/manganese superoxide dismutase, C-terminal domain"/>
    <property type="match status" value="1"/>
</dbReference>
<evidence type="ECO:0000256" key="6">
    <source>
        <dbReference type="RuleBase" id="RU000414"/>
    </source>
</evidence>
<organism evidence="9 10">
    <name type="scientific">Sulfuricaulis limicola</name>
    <dbReference type="NCBI Taxonomy" id="1620215"/>
    <lineage>
        <taxon>Bacteria</taxon>
        <taxon>Pseudomonadati</taxon>
        <taxon>Pseudomonadota</taxon>
        <taxon>Gammaproteobacteria</taxon>
        <taxon>Acidiferrobacterales</taxon>
        <taxon>Acidiferrobacteraceae</taxon>
        <taxon>Sulfuricaulis</taxon>
    </lineage>
</organism>
<keyword evidence="4 6" id="KW-0560">Oxidoreductase</keyword>
<evidence type="ECO:0000256" key="2">
    <source>
        <dbReference type="ARBA" id="ARBA00012682"/>
    </source>
</evidence>
<evidence type="ECO:0000259" key="7">
    <source>
        <dbReference type="Pfam" id="PF00081"/>
    </source>
</evidence>
<dbReference type="InterPro" id="IPR019832">
    <property type="entry name" value="Mn/Fe_SOD_C"/>
</dbReference>